<comment type="subcellular location">
    <subcellularLocation>
        <location evidence="1">Membrane</location>
    </subcellularLocation>
</comment>
<proteinExistence type="predicted"/>
<evidence type="ECO:0000256" key="1">
    <source>
        <dbReference type="ARBA" id="ARBA00004370"/>
    </source>
</evidence>
<dbReference type="GO" id="GO:0003824">
    <property type="term" value="F:catalytic activity"/>
    <property type="evidence" value="ECO:0007669"/>
    <property type="project" value="UniProtKB-ARBA"/>
</dbReference>
<accession>X0T1C0</accession>
<dbReference type="Gene3D" id="3.30.450.350">
    <property type="entry name" value="CHASE domain"/>
    <property type="match status" value="1"/>
</dbReference>
<feature type="non-terminal residue" evidence="7">
    <location>
        <position position="110"/>
    </location>
</feature>
<dbReference type="GO" id="GO:0007165">
    <property type="term" value="P:signal transduction"/>
    <property type="evidence" value="ECO:0007669"/>
    <property type="project" value="UniProtKB-ARBA"/>
</dbReference>
<dbReference type="EMBL" id="BARS01002598">
    <property type="protein sequence ID" value="GAF69865.1"/>
    <property type="molecule type" value="Genomic_DNA"/>
</dbReference>
<feature type="transmembrane region" description="Helical" evidence="5">
    <location>
        <begin position="6"/>
        <end position="26"/>
    </location>
</feature>
<dbReference type="Pfam" id="PF03924">
    <property type="entry name" value="CHASE"/>
    <property type="match status" value="1"/>
</dbReference>
<organism evidence="7">
    <name type="scientific">marine sediment metagenome</name>
    <dbReference type="NCBI Taxonomy" id="412755"/>
    <lineage>
        <taxon>unclassified sequences</taxon>
        <taxon>metagenomes</taxon>
        <taxon>ecological metagenomes</taxon>
    </lineage>
</organism>
<dbReference type="InterPro" id="IPR042240">
    <property type="entry name" value="CHASE_sf"/>
</dbReference>
<evidence type="ECO:0000256" key="5">
    <source>
        <dbReference type="SAM" id="Phobius"/>
    </source>
</evidence>
<dbReference type="AlphaFoldDB" id="X0T1C0"/>
<evidence type="ECO:0000259" key="6">
    <source>
        <dbReference type="Pfam" id="PF03924"/>
    </source>
</evidence>
<reference evidence="7" key="1">
    <citation type="journal article" date="2014" name="Front. Microbiol.">
        <title>High frequency of phylogenetically diverse reductive dehalogenase-homologous genes in deep subseafloor sedimentary metagenomes.</title>
        <authorList>
            <person name="Kawai M."/>
            <person name="Futagami T."/>
            <person name="Toyoda A."/>
            <person name="Takaki Y."/>
            <person name="Nishi S."/>
            <person name="Hori S."/>
            <person name="Arai W."/>
            <person name="Tsubouchi T."/>
            <person name="Morono Y."/>
            <person name="Uchiyama I."/>
            <person name="Ito T."/>
            <person name="Fujiyama A."/>
            <person name="Inagaki F."/>
            <person name="Takami H."/>
        </authorList>
    </citation>
    <scope>NUCLEOTIDE SEQUENCE</scope>
    <source>
        <strain evidence="7">Expedition CK06-06</strain>
    </source>
</reference>
<name>X0T1C0_9ZZZZ</name>
<sequence>MFLAKCYALPVLIAVVGLGLSFSSYARLRHGERHHLEEHFRQVATGRAEALKKSLEGSVLVVESLAAFYASSEQVEPEEFRQFTRPLLDRHPYIRGLGWVPLVYDDQRAG</sequence>
<dbReference type="InterPro" id="IPR006189">
    <property type="entry name" value="CHASE_dom"/>
</dbReference>
<dbReference type="GO" id="GO:0016020">
    <property type="term" value="C:membrane"/>
    <property type="evidence" value="ECO:0007669"/>
    <property type="project" value="UniProtKB-SubCell"/>
</dbReference>
<comment type="caution">
    <text evidence="7">The sequence shown here is derived from an EMBL/GenBank/DDBJ whole genome shotgun (WGS) entry which is preliminary data.</text>
</comment>
<keyword evidence="4 5" id="KW-0472">Membrane</keyword>
<protein>
    <recommendedName>
        <fullName evidence="6">CHASE domain-containing protein</fullName>
    </recommendedName>
</protein>
<evidence type="ECO:0000256" key="3">
    <source>
        <dbReference type="ARBA" id="ARBA00022989"/>
    </source>
</evidence>
<evidence type="ECO:0000313" key="7">
    <source>
        <dbReference type="EMBL" id="GAF69865.1"/>
    </source>
</evidence>
<gene>
    <name evidence="7" type="ORF">S01H1_04974</name>
</gene>
<keyword evidence="3 5" id="KW-1133">Transmembrane helix</keyword>
<evidence type="ECO:0000256" key="4">
    <source>
        <dbReference type="ARBA" id="ARBA00023136"/>
    </source>
</evidence>
<feature type="domain" description="CHASE" evidence="6">
    <location>
        <begin position="74"/>
        <end position="109"/>
    </location>
</feature>
<keyword evidence="2 5" id="KW-0812">Transmembrane</keyword>
<evidence type="ECO:0000256" key="2">
    <source>
        <dbReference type="ARBA" id="ARBA00022692"/>
    </source>
</evidence>